<keyword evidence="6 14" id="KW-0812">Transmembrane</keyword>
<evidence type="ECO:0000256" key="13">
    <source>
        <dbReference type="ARBA" id="ARBA00046797"/>
    </source>
</evidence>
<dbReference type="GO" id="GO:0005743">
    <property type="term" value="C:mitochondrial inner membrane"/>
    <property type="evidence" value="ECO:0007669"/>
    <property type="project" value="UniProtKB-SubCell"/>
</dbReference>
<evidence type="ECO:0000256" key="3">
    <source>
        <dbReference type="ARBA" id="ARBA00018192"/>
    </source>
</evidence>
<reference evidence="15" key="1">
    <citation type="submission" date="2021-01" db="UniProtKB">
        <authorList>
            <consortium name="EnsemblMetazoa"/>
        </authorList>
    </citation>
    <scope>IDENTIFICATION</scope>
</reference>
<comment type="function">
    <text evidence="12">Accessory subunit of the mitochondrial membrane respiratory chain NADH dehydrogenase (Complex I), that is believed not to be involved in catalysis. Complex I functions in the transfer of electrons from NADH to the respiratory chain. The immediate electron acceptor for the enzyme is believed to be ubiquinone. Involved in the interferon/all-trans-retinoic acid (IFN/RA) induced cell death. This apoptotic activity is inhibited by interaction with viral IRF1. Prevents the transactivation of STAT3 target genes. May play a role in CARD15-mediated innate mucosal responses and serve to regulate intestinal epithelial cell responses to microbes.</text>
</comment>
<name>A0A7M5X1E0_9CNID</name>
<proteinExistence type="inferred from homology"/>
<comment type="similarity">
    <text evidence="2 14">Belongs to the complex I NDUFA13 subunit family.</text>
</comment>
<evidence type="ECO:0000256" key="14">
    <source>
        <dbReference type="RuleBase" id="RU368034"/>
    </source>
</evidence>
<keyword evidence="4 14" id="KW-0813">Transport</keyword>
<dbReference type="EnsemblMetazoa" id="CLYHEMT016012.1">
    <property type="protein sequence ID" value="CLYHEMP016012.1"/>
    <property type="gene ID" value="CLYHEMG016012"/>
</dbReference>
<dbReference type="AlphaFoldDB" id="A0A7M5X1E0"/>
<keyword evidence="5 14" id="KW-0679">Respiratory chain</keyword>
<comment type="subunit">
    <text evidence="13">Complex I is composed of 45 different subunits. Interacts with CARD15, but not with CARD4. Interacts with STAT3, but not with STAT1, STAT2 and STAT5A. Interacts with OLFM4.</text>
</comment>
<evidence type="ECO:0000256" key="4">
    <source>
        <dbReference type="ARBA" id="ARBA00022448"/>
    </source>
</evidence>
<keyword evidence="10 14" id="KW-0496">Mitochondrion</keyword>
<dbReference type="OrthoDB" id="3308at2759"/>
<evidence type="ECO:0000313" key="15">
    <source>
        <dbReference type="EnsemblMetazoa" id="CLYHEMP016012.1"/>
    </source>
</evidence>
<accession>A0A7M5X1E0</accession>
<evidence type="ECO:0000256" key="9">
    <source>
        <dbReference type="ARBA" id="ARBA00022989"/>
    </source>
</evidence>
<evidence type="ECO:0000256" key="10">
    <source>
        <dbReference type="ARBA" id="ARBA00023128"/>
    </source>
</evidence>
<dbReference type="Proteomes" id="UP000594262">
    <property type="component" value="Unplaced"/>
</dbReference>
<keyword evidence="11 14" id="KW-0472">Membrane</keyword>
<evidence type="ECO:0000256" key="5">
    <source>
        <dbReference type="ARBA" id="ARBA00022660"/>
    </source>
</evidence>
<evidence type="ECO:0000256" key="1">
    <source>
        <dbReference type="ARBA" id="ARBA00004298"/>
    </source>
</evidence>
<keyword evidence="16" id="KW-1185">Reference proteome</keyword>
<dbReference type="PANTHER" id="PTHR12966:SF0">
    <property type="entry name" value="NADH DEHYDROGENASE [UBIQUINONE] 1 ALPHA SUBCOMPLEX SUBUNIT 13"/>
    <property type="match status" value="1"/>
</dbReference>
<keyword evidence="8 14" id="KW-0249">Electron transport</keyword>
<organism evidence="15 16">
    <name type="scientific">Clytia hemisphaerica</name>
    <dbReference type="NCBI Taxonomy" id="252671"/>
    <lineage>
        <taxon>Eukaryota</taxon>
        <taxon>Metazoa</taxon>
        <taxon>Cnidaria</taxon>
        <taxon>Hydrozoa</taxon>
        <taxon>Hydroidolina</taxon>
        <taxon>Leptothecata</taxon>
        <taxon>Obeliida</taxon>
        <taxon>Clytiidae</taxon>
        <taxon>Clytia</taxon>
    </lineage>
</organism>
<evidence type="ECO:0000256" key="2">
    <source>
        <dbReference type="ARBA" id="ARBA00007312"/>
    </source>
</evidence>
<keyword evidence="7 14" id="KW-0999">Mitochondrion inner membrane</keyword>
<dbReference type="InterPro" id="IPR009346">
    <property type="entry name" value="GRIM-19"/>
</dbReference>
<evidence type="ECO:0000256" key="6">
    <source>
        <dbReference type="ARBA" id="ARBA00022692"/>
    </source>
</evidence>
<evidence type="ECO:0000256" key="11">
    <source>
        <dbReference type="ARBA" id="ARBA00023136"/>
    </source>
</evidence>
<dbReference type="PANTHER" id="PTHR12966">
    <property type="entry name" value="NADH DEHYDROGENASE UBIQUINONE 1 ALPHA SUBCOMPLEX SUBUNIT 13"/>
    <property type="match status" value="1"/>
</dbReference>
<comment type="subcellular location">
    <subcellularLocation>
        <location evidence="1 14">Mitochondrion inner membrane</location>
        <topology evidence="1 14">Single-pass membrane protein</topology>
        <orientation evidence="1 14">Matrix side</orientation>
    </subcellularLocation>
</comment>
<evidence type="ECO:0000256" key="8">
    <source>
        <dbReference type="ARBA" id="ARBA00022982"/>
    </source>
</evidence>
<keyword evidence="9 14" id="KW-1133">Transmembrane helix</keyword>
<feature type="transmembrane region" description="Helical" evidence="14">
    <location>
        <begin position="48"/>
        <end position="67"/>
    </location>
</feature>
<protein>
    <recommendedName>
        <fullName evidence="3 14">NADH dehydrogenase [ubiquinone] 1 alpha subcomplex subunit 13</fullName>
    </recommendedName>
</protein>
<evidence type="ECO:0000256" key="7">
    <source>
        <dbReference type="ARBA" id="ARBA00022792"/>
    </source>
</evidence>
<sequence>MLYAKITPVRRFKMAEYFKKIPYKQDLPPPGGYAAYVYKSQVKPRGPSGVAIMAGGLAVMGIGFYFVSKGNQNRRELVREQKMARIHLLPLLQAEQDRLNLKRLKENLETEKAIMKDVEGWDLSQSVYNVYNTDRWVPPRDFQLEKL</sequence>
<evidence type="ECO:0000256" key="12">
    <source>
        <dbReference type="ARBA" id="ARBA00045908"/>
    </source>
</evidence>
<comment type="function">
    <text evidence="14">Complex I functions in the transfer of electrons from NADH to the respiratory chain. Accessory subunit of the mitochondrial membrane respiratory chain NADH dehydrogenase (Complex I), that is believed not to be involved in catalysis.</text>
</comment>
<dbReference type="GO" id="GO:0045271">
    <property type="term" value="C:respiratory chain complex I"/>
    <property type="evidence" value="ECO:0007669"/>
    <property type="project" value="UniProtKB-UniRule"/>
</dbReference>
<evidence type="ECO:0000313" key="16">
    <source>
        <dbReference type="Proteomes" id="UP000594262"/>
    </source>
</evidence>
<dbReference type="Pfam" id="PF06212">
    <property type="entry name" value="GRIM-19"/>
    <property type="match status" value="1"/>
</dbReference>